<protein>
    <submittedName>
        <fullName evidence="2">Uncharacterized protein</fullName>
    </submittedName>
</protein>
<proteinExistence type="predicted"/>
<name>A0AAD9G752_BABDI</name>
<gene>
    <name evidence="2" type="ORF">X943_001953</name>
</gene>
<reference evidence="2" key="2">
    <citation type="submission" date="2021-05" db="EMBL/GenBank/DDBJ databases">
        <authorList>
            <person name="Pain A."/>
        </authorList>
    </citation>
    <scope>NUCLEOTIDE SEQUENCE</scope>
    <source>
        <strain evidence="2">1802A</strain>
    </source>
</reference>
<reference evidence="2" key="1">
    <citation type="journal article" date="2014" name="Nucleic Acids Res.">
        <title>The evolutionary dynamics of variant antigen genes in Babesia reveal a history of genomic innovation underlying host-parasite interaction.</title>
        <authorList>
            <person name="Jackson A.P."/>
            <person name="Otto T.D."/>
            <person name="Darby A."/>
            <person name="Ramaprasad A."/>
            <person name="Xia D."/>
            <person name="Echaide I.E."/>
            <person name="Farber M."/>
            <person name="Gahlot S."/>
            <person name="Gamble J."/>
            <person name="Gupta D."/>
            <person name="Gupta Y."/>
            <person name="Jackson L."/>
            <person name="Malandrin L."/>
            <person name="Malas T.B."/>
            <person name="Moussa E."/>
            <person name="Nair M."/>
            <person name="Reid A.J."/>
            <person name="Sanders M."/>
            <person name="Sharma J."/>
            <person name="Tracey A."/>
            <person name="Quail M.A."/>
            <person name="Weir W."/>
            <person name="Wastling J.M."/>
            <person name="Hall N."/>
            <person name="Willadsen P."/>
            <person name="Lingelbach K."/>
            <person name="Shiels B."/>
            <person name="Tait A."/>
            <person name="Berriman M."/>
            <person name="Allred D.R."/>
            <person name="Pain A."/>
        </authorList>
    </citation>
    <scope>NUCLEOTIDE SEQUENCE</scope>
    <source>
        <strain evidence="2">1802A</strain>
    </source>
</reference>
<keyword evidence="1" id="KW-0175">Coiled coil</keyword>
<accession>A0AAD9G752</accession>
<organism evidence="2 3">
    <name type="scientific">Babesia divergens</name>
    <dbReference type="NCBI Taxonomy" id="32595"/>
    <lineage>
        <taxon>Eukaryota</taxon>
        <taxon>Sar</taxon>
        <taxon>Alveolata</taxon>
        <taxon>Apicomplexa</taxon>
        <taxon>Aconoidasida</taxon>
        <taxon>Piroplasmida</taxon>
        <taxon>Babesiidae</taxon>
        <taxon>Babesia</taxon>
    </lineage>
</organism>
<keyword evidence="3" id="KW-1185">Reference proteome</keyword>
<evidence type="ECO:0000313" key="2">
    <source>
        <dbReference type="EMBL" id="KAK1933045.1"/>
    </source>
</evidence>
<dbReference type="AlphaFoldDB" id="A0AAD9G752"/>
<feature type="coiled-coil region" evidence="1">
    <location>
        <begin position="196"/>
        <end position="279"/>
    </location>
</feature>
<evidence type="ECO:0000313" key="3">
    <source>
        <dbReference type="Proteomes" id="UP001195914"/>
    </source>
</evidence>
<dbReference type="EMBL" id="JAHBMH010000073">
    <property type="protein sequence ID" value="KAK1933045.1"/>
    <property type="molecule type" value="Genomic_DNA"/>
</dbReference>
<evidence type="ECO:0000256" key="1">
    <source>
        <dbReference type="SAM" id="Coils"/>
    </source>
</evidence>
<sequence>MEYDTELVQGSCLYNTLEGYLSRCKHGLHDDSLIEHYETIYQNNFLYYNKILALLRRTLDTSKANVERINAVIDNDVDLKDGIEVELERLHAKSDHVSQQIKLLEKQTNEIRGAFEEYAEQDSALEQSLNSVTNATKSTEERMVLSYYALANVKAGVTRIQGRTNAALLGIAKIERCIGIQQNVYQLVVGDFEDQMHNYHKEVERLDQIKLELSNEKSIADKEHADLIQRKDQVKARIGNLEENRQMTESALATLEGEIRQLEASISKMKDKLSDLQSEVSTTVDRLTTTTETKQRMKGKESALSGEITQLARETEAIEGANLTTKTTIEEQKAHLKQCEEEYKLRKAELDRSKSIRSTNIAACNLLRIQIDEMVVTKSILTRYISIQVTLFDMKALPRLNVARELIFQRAEAEHGALGLHDLQQLVIVPITAQIVL</sequence>
<dbReference type="Proteomes" id="UP001195914">
    <property type="component" value="Unassembled WGS sequence"/>
</dbReference>
<comment type="caution">
    <text evidence="2">The sequence shown here is derived from an EMBL/GenBank/DDBJ whole genome shotgun (WGS) entry which is preliminary data.</text>
</comment>
<dbReference type="Gene3D" id="1.20.5.340">
    <property type="match status" value="1"/>
</dbReference>